<evidence type="ECO:0000313" key="3">
    <source>
        <dbReference type="Proteomes" id="UP000261931"/>
    </source>
</evidence>
<dbReference type="EMBL" id="QVLS01000006">
    <property type="protein sequence ID" value="RFP78851.1"/>
    <property type="molecule type" value="Genomic_DNA"/>
</dbReference>
<evidence type="ECO:0000256" key="1">
    <source>
        <dbReference type="SAM" id="MobiDB-lite"/>
    </source>
</evidence>
<dbReference type="Pfam" id="PF02810">
    <property type="entry name" value="SEC-C"/>
    <property type="match status" value="1"/>
</dbReference>
<dbReference type="AlphaFoldDB" id="A0A372EJL3"/>
<dbReference type="PANTHER" id="PTHR33747:SF1">
    <property type="entry name" value="ADENYLATE CYCLASE-ASSOCIATED CAP C-TERMINAL DOMAIN-CONTAINING PROTEIN"/>
    <property type="match status" value="1"/>
</dbReference>
<dbReference type="PANTHER" id="PTHR33747">
    <property type="entry name" value="UPF0225 PROTEIN SCO1677"/>
    <property type="match status" value="1"/>
</dbReference>
<dbReference type="InterPro" id="IPR011978">
    <property type="entry name" value="YgfB-like"/>
</dbReference>
<proteinExistence type="predicted"/>
<accession>A0A372EJL3</accession>
<dbReference type="InterPro" id="IPR004027">
    <property type="entry name" value="SEC_C_motif"/>
</dbReference>
<protein>
    <submittedName>
        <fullName evidence="2">Zinc chelation protein SecC</fullName>
    </submittedName>
</protein>
<feature type="region of interest" description="Disordered" evidence="1">
    <location>
        <begin position="235"/>
        <end position="256"/>
    </location>
</feature>
<dbReference type="Gene3D" id="3.10.450.50">
    <property type="match status" value="1"/>
</dbReference>
<keyword evidence="3" id="KW-1185">Reference proteome</keyword>
<name>A0A372EJL3_9BURK</name>
<dbReference type="RefSeq" id="WP_116958857.1">
    <property type="nucleotide sequence ID" value="NZ_QVLS01000006.1"/>
</dbReference>
<dbReference type="SUPFAM" id="SSF101327">
    <property type="entry name" value="YgfB-like"/>
    <property type="match status" value="1"/>
</dbReference>
<gene>
    <name evidence="2" type="ORF">DY262_10640</name>
</gene>
<dbReference type="InterPro" id="IPR036255">
    <property type="entry name" value="YgfB-like_sf"/>
</dbReference>
<evidence type="ECO:0000313" key="2">
    <source>
        <dbReference type="EMBL" id="RFP78851.1"/>
    </source>
</evidence>
<dbReference type="Pfam" id="PF03695">
    <property type="entry name" value="UPF0149"/>
    <property type="match status" value="1"/>
</dbReference>
<dbReference type="SUPFAM" id="SSF103642">
    <property type="entry name" value="Sec-C motif"/>
    <property type="match status" value="1"/>
</dbReference>
<reference evidence="2 3" key="1">
    <citation type="submission" date="2018-08" db="EMBL/GenBank/DDBJ databases">
        <title>Hydrogenophaga sp. LA-38 isolated from sludge.</title>
        <authorList>
            <person name="Im W.-T."/>
        </authorList>
    </citation>
    <scope>NUCLEOTIDE SEQUENCE [LARGE SCALE GENOMIC DNA]</scope>
    <source>
        <strain evidence="2 3">LA-38</strain>
    </source>
</reference>
<organism evidence="2 3">
    <name type="scientific">Hydrogenophaga borbori</name>
    <dbReference type="NCBI Taxonomy" id="2294117"/>
    <lineage>
        <taxon>Bacteria</taxon>
        <taxon>Pseudomonadati</taxon>
        <taxon>Pseudomonadota</taxon>
        <taxon>Betaproteobacteria</taxon>
        <taxon>Burkholderiales</taxon>
        <taxon>Comamonadaceae</taxon>
        <taxon>Hydrogenophaga</taxon>
    </lineage>
</organism>
<comment type="caution">
    <text evidence="2">The sequence shown here is derived from an EMBL/GenBank/DDBJ whole genome shotgun (WGS) entry which is preliminary data.</text>
</comment>
<sequence>MTPDSDSPLQASDFDELDAILVDLASRDDAVPPWEFLEGAMAALICTRRPIEASEWMPALLGTGPLPTVPHGDGTHFPSTERYERFMALWARREAEVRAALLADVDSLADERSYHPELVDLRGAVAAMPEAERPRTDGEPLPAFGQAWAEGFLAVVELWEDDWVPPRDKETAGWIHDALDAIAAVVEDDRGTPELNLHEEEAPPSVSQARLDELDAAIWAVYELRRIWTSLGPRSEPVRQAATPGRNDPCPCGSGKKYKKCHGA</sequence>
<dbReference type="Proteomes" id="UP000261931">
    <property type="component" value="Unassembled WGS sequence"/>
</dbReference>